<gene>
    <name evidence="1" type="ORF">F6X51_11020</name>
</gene>
<reference evidence="1 2" key="1">
    <citation type="submission" date="2019-09" db="EMBL/GenBank/DDBJ databases">
        <title>YIM 132548 draft genome.</title>
        <authorList>
            <person name="Jiang L."/>
        </authorList>
    </citation>
    <scope>NUCLEOTIDE SEQUENCE [LARGE SCALE GENOMIC DNA]</scope>
    <source>
        <strain evidence="1 2">YIM 132548</strain>
    </source>
</reference>
<dbReference type="AlphaFoldDB" id="A0A6N6MQ67"/>
<dbReference type="RefSeq" id="WP_150963514.1">
    <property type="nucleotide sequence ID" value="NZ_VZZJ01000007.1"/>
</dbReference>
<accession>A0A6N6MQ67</accession>
<name>A0A6N6MQ67_9HYPH</name>
<protein>
    <submittedName>
        <fullName evidence="1">Uncharacterized protein</fullName>
    </submittedName>
</protein>
<evidence type="ECO:0000313" key="1">
    <source>
        <dbReference type="EMBL" id="KAB1073712.1"/>
    </source>
</evidence>
<evidence type="ECO:0000313" key="2">
    <source>
        <dbReference type="Proteomes" id="UP000441523"/>
    </source>
</evidence>
<dbReference type="Proteomes" id="UP000441523">
    <property type="component" value="Unassembled WGS sequence"/>
</dbReference>
<dbReference type="EMBL" id="VZZJ01000007">
    <property type="protein sequence ID" value="KAB1073712.1"/>
    <property type="molecule type" value="Genomic_DNA"/>
</dbReference>
<organism evidence="1 2">
    <name type="scientific">Methylobacterium planeticum</name>
    <dbReference type="NCBI Taxonomy" id="2615211"/>
    <lineage>
        <taxon>Bacteria</taxon>
        <taxon>Pseudomonadati</taxon>
        <taxon>Pseudomonadota</taxon>
        <taxon>Alphaproteobacteria</taxon>
        <taxon>Hyphomicrobiales</taxon>
        <taxon>Methylobacteriaceae</taxon>
        <taxon>Methylobacterium</taxon>
    </lineage>
</organism>
<comment type="caution">
    <text evidence="1">The sequence shown here is derived from an EMBL/GenBank/DDBJ whole genome shotgun (WGS) entry which is preliminary data.</text>
</comment>
<proteinExistence type="predicted"/>
<sequence>MSDPFVVPGREPMSPIERTIACCLEAREALGQIADPFLQTLIDMLLLELGSRLAEDIRRSNPNAILS</sequence>
<keyword evidence="2" id="KW-1185">Reference proteome</keyword>